<gene>
    <name evidence="1" type="ORF">I603_2122</name>
</gene>
<organism evidence="1 2">
    <name type="scientific">Erythrobacter dokdonensis DSW-74</name>
    <dbReference type="NCBI Taxonomy" id="1300349"/>
    <lineage>
        <taxon>Bacteria</taxon>
        <taxon>Pseudomonadati</taxon>
        <taxon>Pseudomonadota</taxon>
        <taxon>Alphaproteobacteria</taxon>
        <taxon>Sphingomonadales</taxon>
        <taxon>Erythrobacteraceae</taxon>
        <taxon>Erythrobacter/Porphyrobacter group</taxon>
        <taxon>Erythrobacter</taxon>
    </lineage>
</organism>
<reference evidence="1 2" key="1">
    <citation type="submission" date="2016-06" db="EMBL/GenBank/DDBJ databases">
        <title>Genome sequence of Porphyrobacter dokdonensis DSW-74.</title>
        <authorList>
            <person name="Kim J.F."/>
            <person name="Song J.Y."/>
        </authorList>
    </citation>
    <scope>NUCLEOTIDE SEQUENCE [LARGE SCALE GENOMIC DNA]</scope>
    <source>
        <strain evidence="1 2">DSW-74</strain>
    </source>
</reference>
<evidence type="ECO:0000313" key="2">
    <source>
        <dbReference type="Proteomes" id="UP000092484"/>
    </source>
</evidence>
<dbReference type="EMBL" id="LZYB01000005">
    <property type="protein sequence ID" value="OBV10520.1"/>
    <property type="molecule type" value="Genomic_DNA"/>
</dbReference>
<name>A0A1A7BH31_9SPHN</name>
<protein>
    <submittedName>
        <fullName evidence="1">Uncharacterized protein</fullName>
    </submittedName>
</protein>
<evidence type="ECO:0000313" key="1">
    <source>
        <dbReference type="EMBL" id="OBV10520.1"/>
    </source>
</evidence>
<comment type="caution">
    <text evidence="1">The sequence shown here is derived from an EMBL/GenBank/DDBJ whole genome shotgun (WGS) entry which is preliminary data.</text>
</comment>
<dbReference type="Proteomes" id="UP000092484">
    <property type="component" value="Unassembled WGS sequence"/>
</dbReference>
<keyword evidence="2" id="KW-1185">Reference proteome</keyword>
<accession>A0A1A7BH31</accession>
<sequence>MVVGEKLLSKLDLSPSIVALFLHQMSPSSSASSKSEGKHRLSECHFFSWIW</sequence>
<proteinExistence type="predicted"/>
<dbReference type="AlphaFoldDB" id="A0A1A7BH31"/>